<sequence>MPESTCGWRTSRTRGPNSGPSGSISRRSCGQWTRTAPRRSGSEASGWSRRPCSAPWRSGAATSPRAPSPGGRPRPRRPSRGGGRRSRCPRSRRPRPRGRGPRREARLGVPRGPQWRIPDLLLNIVFPMFNAVGIVSIVEGLPQWPEDDSILEASSAQPATTAWRFGAPRGALLSLPRGPRGLAP</sequence>
<protein>
    <submittedName>
        <fullName evidence="2">Uncharacterized protein</fullName>
    </submittedName>
</protein>
<evidence type="ECO:0000313" key="2">
    <source>
        <dbReference type="EMBL" id="CAK0902316.1"/>
    </source>
</evidence>
<gene>
    <name evidence="2" type="ORF">PCOR1329_LOCUS78971</name>
</gene>
<evidence type="ECO:0000313" key="3">
    <source>
        <dbReference type="Proteomes" id="UP001189429"/>
    </source>
</evidence>
<evidence type="ECO:0000256" key="1">
    <source>
        <dbReference type="SAM" id="MobiDB-lite"/>
    </source>
</evidence>
<name>A0ABN9XQS9_9DINO</name>
<feature type="compositionally biased region" description="Polar residues" evidence="1">
    <location>
        <begin position="7"/>
        <end position="34"/>
    </location>
</feature>
<accession>A0ABN9XQS9</accession>
<reference evidence="2" key="1">
    <citation type="submission" date="2023-10" db="EMBL/GenBank/DDBJ databases">
        <authorList>
            <person name="Chen Y."/>
            <person name="Shah S."/>
            <person name="Dougan E. K."/>
            <person name="Thang M."/>
            <person name="Chan C."/>
        </authorList>
    </citation>
    <scope>NUCLEOTIDE SEQUENCE [LARGE SCALE GENOMIC DNA]</scope>
</reference>
<dbReference type="EMBL" id="CAUYUJ010021056">
    <property type="protein sequence ID" value="CAK0902316.1"/>
    <property type="molecule type" value="Genomic_DNA"/>
</dbReference>
<feature type="compositionally biased region" description="Basic residues" evidence="1">
    <location>
        <begin position="73"/>
        <end position="100"/>
    </location>
</feature>
<organism evidence="2 3">
    <name type="scientific">Prorocentrum cordatum</name>
    <dbReference type="NCBI Taxonomy" id="2364126"/>
    <lineage>
        <taxon>Eukaryota</taxon>
        <taxon>Sar</taxon>
        <taxon>Alveolata</taxon>
        <taxon>Dinophyceae</taxon>
        <taxon>Prorocentrales</taxon>
        <taxon>Prorocentraceae</taxon>
        <taxon>Prorocentrum</taxon>
    </lineage>
</organism>
<feature type="region of interest" description="Disordered" evidence="1">
    <location>
        <begin position="1"/>
        <end position="112"/>
    </location>
</feature>
<keyword evidence="3" id="KW-1185">Reference proteome</keyword>
<feature type="non-terminal residue" evidence="2">
    <location>
        <position position="184"/>
    </location>
</feature>
<comment type="caution">
    <text evidence="2">The sequence shown here is derived from an EMBL/GenBank/DDBJ whole genome shotgun (WGS) entry which is preliminary data.</text>
</comment>
<proteinExistence type="predicted"/>
<dbReference type="Proteomes" id="UP001189429">
    <property type="component" value="Unassembled WGS sequence"/>
</dbReference>